<dbReference type="Proteomes" id="UP000886998">
    <property type="component" value="Unassembled WGS sequence"/>
</dbReference>
<name>A0A8X6MAI6_9ARAC</name>
<reference evidence="1" key="1">
    <citation type="submission" date="2020-08" db="EMBL/GenBank/DDBJ databases">
        <title>Multicomponent nature underlies the extraordinary mechanical properties of spider dragline silk.</title>
        <authorList>
            <person name="Kono N."/>
            <person name="Nakamura H."/>
            <person name="Mori M."/>
            <person name="Yoshida Y."/>
            <person name="Ohtoshi R."/>
            <person name="Malay A.D."/>
            <person name="Moran D.A.P."/>
            <person name="Tomita M."/>
            <person name="Numata K."/>
            <person name="Arakawa K."/>
        </authorList>
    </citation>
    <scope>NUCLEOTIDE SEQUENCE</scope>
</reference>
<keyword evidence="2" id="KW-1185">Reference proteome</keyword>
<sequence>MKMTSLLPDHSSRMNQLFPLPTQKRLIDRGTIIDFSLEALISERDIKNTWQKKSYRINQTPRHPLRTELQFHLFPQYPSLKGQAINDDEITIKAQTILRHPPVCSKKRGAIG</sequence>
<organism evidence="1 2">
    <name type="scientific">Trichonephila inaurata madagascariensis</name>
    <dbReference type="NCBI Taxonomy" id="2747483"/>
    <lineage>
        <taxon>Eukaryota</taxon>
        <taxon>Metazoa</taxon>
        <taxon>Ecdysozoa</taxon>
        <taxon>Arthropoda</taxon>
        <taxon>Chelicerata</taxon>
        <taxon>Arachnida</taxon>
        <taxon>Araneae</taxon>
        <taxon>Araneomorphae</taxon>
        <taxon>Entelegynae</taxon>
        <taxon>Araneoidea</taxon>
        <taxon>Nephilidae</taxon>
        <taxon>Trichonephila</taxon>
        <taxon>Trichonephila inaurata</taxon>
    </lineage>
</organism>
<dbReference type="EMBL" id="BMAV01024875">
    <property type="protein sequence ID" value="GFS36798.1"/>
    <property type="molecule type" value="Genomic_DNA"/>
</dbReference>
<dbReference type="OrthoDB" id="10516526at2759"/>
<dbReference type="AlphaFoldDB" id="A0A8X6MAI6"/>
<evidence type="ECO:0000313" key="1">
    <source>
        <dbReference type="EMBL" id="GFS36798.1"/>
    </source>
</evidence>
<gene>
    <name evidence="1" type="ORF">TNIN_2631</name>
</gene>
<protein>
    <submittedName>
        <fullName evidence="1">Uncharacterized protein</fullName>
    </submittedName>
</protein>
<evidence type="ECO:0000313" key="2">
    <source>
        <dbReference type="Proteomes" id="UP000886998"/>
    </source>
</evidence>
<comment type="caution">
    <text evidence="1">The sequence shown here is derived from an EMBL/GenBank/DDBJ whole genome shotgun (WGS) entry which is preliminary data.</text>
</comment>
<accession>A0A8X6MAI6</accession>
<proteinExistence type="predicted"/>